<dbReference type="PANTHER" id="PTHR19303:SF57">
    <property type="entry name" value="HTH CENPB-TYPE DOMAIN-CONTAINING PROTEIN"/>
    <property type="match status" value="1"/>
</dbReference>
<dbReference type="AlphaFoldDB" id="A0A225WKQ9"/>
<keyword evidence="1" id="KW-0238">DNA-binding</keyword>
<accession>A0A225WKQ9</accession>
<evidence type="ECO:0000259" key="3">
    <source>
        <dbReference type="PROSITE" id="PS51253"/>
    </source>
</evidence>
<evidence type="ECO:0000313" key="5">
    <source>
        <dbReference type="Proteomes" id="UP000198211"/>
    </source>
</evidence>
<dbReference type="PROSITE" id="PS51253">
    <property type="entry name" value="HTH_CENPB"/>
    <property type="match status" value="1"/>
</dbReference>
<dbReference type="GO" id="GO:0005634">
    <property type="term" value="C:nucleus"/>
    <property type="evidence" value="ECO:0007669"/>
    <property type="project" value="TreeGrafter"/>
</dbReference>
<evidence type="ECO:0000256" key="2">
    <source>
        <dbReference type="SAM" id="MobiDB-lite"/>
    </source>
</evidence>
<dbReference type="InterPro" id="IPR050863">
    <property type="entry name" value="CenT-Element_Derived"/>
</dbReference>
<dbReference type="InterPro" id="IPR009057">
    <property type="entry name" value="Homeodomain-like_sf"/>
</dbReference>
<feature type="domain" description="HTH CENPB-type" evidence="3">
    <location>
        <begin position="76"/>
        <end position="149"/>
    </location>
</feature>
<dbReference type="InterPro" id="IPR004875">
    <property type="entry name" value="DDE_SF_endonuclease_dom"/>
</dbReference>
<sequence length="410" mass="46208">MTQDSESNPTKQLRKSSWCEEWKRTPGGAGRRPAGYSRDCETLKKKLDVINFFKANGDMQLTHAFFPTTASLKSDRKAGTATTLSATGEEGLVEWVNSLREDGVPVSRLMLQLQAQGLAVEEGVPPGIFEGKWSWQQGFLLRHGFPLRTKTRQGQKPPPAMEKEAREFWHEKQQIKRELGVSKIYNADQRGICFEYLPKQTVNKKGAKTIWVRCGGKDKERMTGMFLADSTGKQLLSQSTVYKSTGTVLVDGIPSFRTDDEPVLLIWDEFSAHWTDEVQEHAVLFNVHLVKVPARLTSVCQPADISWLRPLKQRLRKHWLKDHAASSSTRRFQLQPPSRGEAIAWATSAWKQLGISGITSGFSGQTKPYCPDDHENNIIEQLESLHVIEDTVSDSDDFLEHRIAGSSDEQ</sequence>
<keyword evidence="5" id="KW-1185">Reference proteome</keyword>
<reference evidence="5" key="1">
    <citation type="submission" date="2017-03" db="EMBL/GenBank/DDBJ databases">
        <title>Phytopthora megakarya and P. palmivora, two closely related causual agents of cacao black pod achieved similar genome size and gene model numbers by different mechanisms.</title>
        <authorList>
            <person name="Ali S."/>
            <person name="Shao J."/>
            <person name="Larry D.J."/>
            <person name="Kronmiller B."/>
            <person name="Shen D."/>
            <person name="Strem M.D."/>
            <person name="Melnick R.L."/>
            <person name="Guiltinan M.J."/>
            <person name="Tyler B.M."/>
            <person name="Meinhardt L.W."/>
            <person name="Bailey B.A."/>
        </authorList>
    </citation>
    <scope>NUCLEOTIDE SEQUENCE [LARGE SCALE GENOMIC DNA]</scope>
    <source>
        <strain evidence="5">zdho120</strain>
    </source>
</reference>
<dbReference type="STRING" id="4795.A0A225WKQ9"/>
<dbReference type="Proteomes" id="UP000198211">
    <property type="component" value="Unassembled WGS sequence"/>
</dbReference>
<comment type="caution">
    <text evidence="4">The sequence shown here is derived from an EMBL/GenBank/DDBJ whole genome shotgun (WGS) entry which is preliminary data.</text>
</comment>
<protein>
    <recommendedName>
        <fullName evidence="3">HTH CENPB-type domain-containing protein</fullName>
    </recommendedName>
</protein>
<organism evidence="4 5">
    <name type="scientific">Phytophthora megakarya</name>
    <dbReference type="NCBI Taxonomy" id="4795"/>
    <lineage>
        <taxon>Eukaryota</taxon>
        <taxon>Sar</taxon>
        <taxon>Stramenopiles</taxon>
        <taxon>Oomycota</taxon>
        <taxon>Peronosporomycetes</taxon>
        <taxon>Peronosporales</taxon>
        <taxon>Peronosporaceae</taxon>
        <taxon>Phytophthora</taxon>
    </lineage>
</organism>
<dbReference type="Pfam" id="PF03221">
    <property type="entry name" value="HTH_Tnp_Tc5"/>
    <property type="match status" value="1"/>
</dbReference>
<evidence type="ECO:0000313" key="4">
    <source>
        <dbReference type="EMBL" id="OWZ18306.1"/>
    </source>
</evidence>
<feature type="compositionally biased region" description="Polar residues" evidence="2">
    <location>
        <begin position="1"/>
        <end position="11"/>
    </location>
</feature>
<name>A0A225WKQ9_9STRA</name>
<dbReference type="OrthoDB" id="2444517at2759"/>
<gene>
    <name evidence="4" type="ORF">PHMEG_0007615</name>
</gene>
<feature type="region of interest" description="Disordered" evidence="2">
    <location>
        <begin position="1"/>
        <end position="36"/>
    </location>
</feature>
<dbReference type="InterPro" id="IPR006600">
    <property type="entry name" value="HTH_CenpB_DNA-bd_dom"/>
</dbReference>
<dbReference type="GO" id="GO:0003677">
    <property type="term" value="F:DNA binding"/>
    <property type="evidence" value="ECO:0007669"/>
    <property type="project" value="UniProtKB-KW"/>
</dbReference>
<dbReference type="Pfam" id="PF03184">
    <property type="entry name" value="DDE_1"/>
    <property type="match status" value="1"/>
</dbReference>
<evidence type="ECO:0000256" key="1">
    <source>
        <dbReference type="ARBA" id="ARBA00023125"/>
    </source>
</evidence>
<dbReference type="PANTHER" id="PTHR19303">
    <property type="entry name" value="TRANSPOSON"/>
    <property type="match status" value="1"/>
</dbReference>
<proteinExistence type="predicted"/>
<dbReference type="EMBL" id="NBNE01000607">
    <property type="protein sequence ID" value="OWZ18306.1"/>
    <property type="molecule type" value="Genomic_DNA"/>
</dbReference>
<dbReference type="SUPFAM" id="SSF46689">
    <property type="entry name" value="Homeodomain-like"/>
    <property type="match status" value="1"/>
</dbReference>